<dbReference type="InterPro" id="IPR001251">
    <property type="entry name" value="CRAL-TRIO_dom"/>
</dbReference>
<protein>
    <submittedName>
        <fullName evidence="5">CRAL-TRIO domain-containing protein</fullName>
    </submittedName>
</protein>
<gene>
    <name evidence="2" type="ORF">DME_LOCUS2150</name>
</gene>
<dbReference type="Proteomes" id="UP000038040">
    <property type="component" value="Unplaced"/>
</dbReference>
<organism evidence="3 5">
    <name type="scientific">Dracunculus medinensis</name>
    <name type="common">Guinea worm</name>
    <dbReference type="NCBI Taxonomy" id="318479"/>
    <lineage>
        <taxon>Eukaryota</taxon>
        <taxon>Metazoa</taxon>
        <taxon>Ecdysozoa</taxon>
        <taxon>Nematoda</taxon>
        <taxon>Chromadorea</taxon>
        <taxon>Rhabditida</taxon>
        <taxon>Spirurina</taxon>
        <taxon>Dracunculoidea</taxon>
        <taxon>Dracunculidae</taxon>
        <taxon>Dracunculus</taxon>
    </lineage>
</organism>
<dbReference type="InterPro" id="IPR036865">
    <property type="entry name" value="CRAL-TRIO_dom_sf"/>
</dbReference>
<dbReference type="PANTHER" id="PTHR47159:SF2">
    <property type="entry name" value="CRAL-TRIO DOMAIN-CONTAINING PROTEIN"/>
    <property type="match status" value="1"/>
</dbReference>
<dbReference type="Proteomes" id="UP000274756">
    <property type="component" value="Unassembled WGS sequence"/>
</dbReference>
<sequence length="278" mass="32383">MVKNYNDGSGEDGDDTISQYLLSQYLMNNEIPLIGVKTILNHKLKVTFRFLVSSDSLFGENGECYVNEICSVYSPISIVGRNKINDNKIVIFELSERIDIRNIIADIQATPFMNNRFRIMERIFQKINKNEKEIRKMSSAILIIDLKCFYLNPDLINILKGPFRVMWVMWGTLTEQYPGILPNYRNQCSIIYEYPLVSMFIKKIVITSDNWKKEILKYIDPEYLPVHYGGLMRDKYNDERCRSIIAIPPNYSYPKFKVLPQVQLDELLVPADFSICGN</sequence>
<feature type="domain" description="CRAL-TRIO" evidence="1">
    <location>
        <begin position="66"/>
        <end position="236"/>
    </location>
</feature>
<reference evidence="2 4" key="2">
    <citation type="submission" date="2018-11" db="EMBL/GenBank/DDBJ databases">
        <authorList>
            <consortium name="Pathogen Informatics"/>
        </authorList>
    </citation>
    <scope>NUCLEOTIDE SEQUENCE [LARGE SCALE GENOMIC DNA]</scope>
</reference>
<dbReference type="SMART" id="SM00516">
    <property type="entry name" value="SEC14"/>
    <property type="match status" value="1"/>
</dbReference>
<evidence type="ECO:0000259" key="1">
    <source>
        <dbReference type="PROSITE" id="PS50191"/>
    </source>
</evidence>
<proteinExistence type="predicted"/>
<name>A0A0N4UK06_DRAME</name>
<dbReference type="PANTHER" id="PTHR47159">
    <property type="entry name" value="PROTEIN CBG07705-RELATED"/>
    <property type="match status" value="1"/>
</dbReference>
<dbReference type="SUPFAM" id="SSF52087">
    <property type="entry name" value="CRAL/TRIO domain"/>
    <property type="match status" value="1"/>
</dbReference>
<reference evidence="5" key="1">
    <citation type="submission" date="2017-02" db="UniProtKB">
        <authorList>
            <consortium name="WormBaseParasite"/>
        </authorList>
    </citation>
    <scope>IDENTIFICATION</scope>
</reference>
<evidence type="ECO:0000313" key="5">
    <source>
        <dbReference type="WBParaSite" id="DME_0000802501-mRNA-1"/>
    </source>
</evidence>
<keyword evidence="4" id="KW-1185">Reference proteome</keyword>
<accession>A0A0N4UK06</accession>
<evidence type="ECO:0000313" key="3">
    <source>
        <dbReference type="Proteomes" id="UP000038040"/>
    </source>
</evidence>
<dbReference type="AlphaFoldDB" id="A0A0N4UK06"/>
<dbReference type="PROSITE" id="PS50191">
    <property type="entry name" value="CRAL_TRIO"/>
    <property type="match status" value="1"/>
</dbReference>
<dbReference type="InterPro" id="IPR053302">
    <property type="entry name" value="CRAL-TRIO_domain"/>
</dbReference>
<evidence type="ECO:0000313" key="2">
    <source>
        <dbReference type="EMBL" id="VDN52177.1"/>
    </source>
</evidence>
<evidence type="ECO:0000313" key="4">
    <source>
        <dbReference type="Proteomes" id="UP000274756"/>
    </source>
</evidence>
<dbReference type="Gene3D" id="3.40.525.10">
    <property type="entry name" value="CRAL-TRIO lipid binding domain"/>
    <property type="match status" value="1"/>
</dbReference>
<dbReference type="STRING" id="318479.A0A0N4UK06"/>
<dbReference type="OrthoDB" id="1434354at2759"/>
<dbReference type="WBParaSite" id="DME_0000802501-mRNA-1">
    <property type="protein sequence ID" value="DME_0000802501-mRNA-1"/>
    <property type="gene ID" value="DME_0000802501"/>
</dbReference>
<dbReference type="EMBL" id="UYYG01000048">
    <property type="protein sequence ID" value="VDN52177.1"/>
    <property type="molecule type" value="Genomic_DNA"/>
</dbReference>